<dbReference type="CDD" id="cd02316">
    <property type="entry name" value="VcASADH2_like_N"/>
    <property type="match status" value="1"/>
</dbReference>
<evidence type="ECO:0000256" key="2">
    <source>
        <dbReference type="ARBA" id="ARBA00011738"/>
    </source>
</evidence>
<evidence type="ECO:0000256" key="11">
    <source>
        <dbReference type="ARBA" id="ARBA00047891"/>
    </source>
</evidence>
<dbReference type="NCBIfam" id="TIGR01296">
    <property type="entry name" value="asd_B"/>
    <property type="match status" value="1"/>
</dbReference>
<evidence type="ECO:0000256" key="3">
    <source>
        <dbReference type="ARBA" id="ARBA00013120"/>
    </source>
</evidence>
<dbReference type="EC" id="1.2.1.11" evidence="3 12"/>
<keyword evidence="8" id="KW-0560">Oxidoreductase</keyword>
<feature type="domain" description="Semialdehyde dehydrogenase NAD-binding" evidence="14">
    <location>
        <begin position="2"/>
        <end position="117"/>
    </location>
</feature>
<evidence type="ECO:0000256" key="12">
    <source>
        <dbReference type="NCBIfam" id="TIGR01296"/>
    </source>
</evidence>
<dbReference type="GO" id="GO:0050661">
    <property type="term" value="F:NADP binding"/>
    <property type="evidence" value="ECO:0007669"/>
    <property type="project" value="InterPro"/>
</dbReference>
<dbReference type="SUPFAM" id="SSF55347">
    <property type="entry name" value="Glyceraldehyde-3-phosphate dehydrogenase-like, C-terminal domain"/>
    <property type="match status" value="1"/>
</dbReference>
<comment type="subunit">
    <text evidence="2">Homodimer.</text>
</comment>
<dbReference type="GO" id="GO:0009089">
    <property type="term" value="P:lysine biosynthetic process via diaminopimelate"/>
    <property type="evidence" value="ECO:0007669"/>
    <property type="project" value="UniProtKB-UniRule"/>
</dbReference>
<dbReference type="SUPFAM" id="SSF51735">
    <property type="entry name" value="NAD(P)-binding Rossmann-fold domains"/>
    <property type="match status" value="1"/>
</dbReference>
<dbReference type="InterPro" id="IPR012280">
    <property type="entry name" value="Semialdhyde_DH_dimer_dom"/>
</dbReference>
<comment type="similarity">
    <text evidence="1">Belongs to the aspartate-semialdehyde dehydrogenase family.</text>
</comment>
<dbReference type="Pfam" id="PF01118">
    <property type="entry name" value="Semialdhyde_dh"/>
    <property type="match status" value="1"/>
</dbReference>
<keyword evidence="10" id="KW-0486">Methionine biosynthesis</keyword>
<dbReference type="GO" id="GO:0009097">
    <property type="term" value="P:isoleucine biosynthetic process"/>
    <property type="evidence" value="ECO:0007669"/>
    <property type="project" value="UniProtKB-UniRule"/>
</dbReference>
<gene>
    <name evidence="15" type="primary">asd</name>
    <name evidence="15" type="ORF">STAT_347</name>
</gene>
<organism evidence="15 16">
    <name type="scientific">Blattabacterium cuenoti STAT</name>
    <dbReference type="NCBI Taxonomy" id="1457030"/>
    <lineage>
        <taxon>Bacteria</taxon>
        <taxon>Pseudomonadati</taxon>
        <taxon>Bacteroidota</taxon>
        <taxon>Flavobacteriia</taxon>
        <taxon>Flavobacteriales</taxon>
        <taxon>Blattabacteriaceae</taxon>
        <taxon>Blattabacterium</taxon>
    </lineage>
</organism>
<evidence type="ECO:0000256" key="10">
    <source>
        <dbReference type="ARBA" id="ARBA00023167"/>
    </source>
</evidence>
<keyword evidence="6" id="KW-0521">NADP</keyword>
<comment type="catalytic activity">
    <reaction evidence="11">
        <text>L-aspartate 4-semialdehyde + phosphate + NADP(+) = 4-phospho-L-aspartate + NADPH + H(+)</text>
        <dbReference type="Rhea" id="RHEA:24284"/>
        <dbReference type="ChEBI" id="CHEBI:15378"/>
        <dbReference type="ChEBI" id="CHEBI:43474"/>
        <dbReference type="ChEBI" id="CHEBI:57535"/>
        <dbReference type="ChEBI" id="CHEBI:57783"/>
        <dbReference type="ChEBI" id="CHEBI:58349"/>
        <dbReference type="ChEBI" id="CHEBI:537519"/>
        <dbReference type="EC" id="1.2.1.11"/>
    </reaction>
</comment>
<dbReference type="GO" id="GO:0046983">
    <property type="term" value="F:protein dimerization activity"/>
    <property type="evidence" value="ECO:0007669"/>
    <property type="project" value="InterPro"/>
</dbReference>
<dbReference type="PANTHER" id="PTHR46278:SF2">
    <property type="entry name" value="ASPARTATE-SEMIALDEHYDE DEHYDROGENASE"/>
    <property type="match status" value="1"/>
</dbReference>
<sequence>MKLGIVGVTGMVGRVMIDLLEKRNFPLKKLYLSASNKSIGKTIFFKKRTYKVISIYDLFKKKPDIVLFSAGSNISKEWAKKFSDIGSTIIDNSSAWRMDSEKKLIVPEINASCLCKKDKIIANPNCSTIQLVMVLFPLHIKYIIKRIIVSTYQSVTGTGKQALDQLYQEEKGIFSKKAYPYPIYQNILPHCDSFTENKYTLEEIKLINETKKIMNNYNIGITATAVRVPVIGGHSESVNITFEKKPDIDCIYKILLKIKGIIVQDNPKKNIYPMPLYAHGKDEVFVGRIREDFSFQNSINLWIVADNLHKGAATNAIQIAEYLTQKNYV</sequence>
<evidence type="ECO:0000256" key="4">
    <source>
        <dbReference type="ARBA" id="ARBA00022605"/>
    </source>
</evidence>
<dbReference type="Pfam" id="PF02774">
    <property type="entry name" value="Semialdhyde_dhC"/>
    <property type="match status" value="1"/>
</dbReference>
<evidence type="ECO:0000256" key="8">
    <source>
        <dbReference type="ARBA" id="ARBA00023002"/>
    </source>
</evidence>
<dbReference type="GO" id="GO:0004073">
    <property type="term" value="F:aspartate-semialdehyde dehydrogenase activity"/>
    <property type="evidence" value="ECO:0007669"/>
    <property type="project" value="UniProtKB-UniRule"/>
</dbReference>
<feature type="active site" description="Proton acceptor" evidence="13">
    <location>
        <position position="234"/>
    </location>
</feature>
<evidence type="ECO:0000256" key="6">
    <source>
        <dbReference type="ARBA" id="ARBA00022857"/>
    </source>
</evidence>
<keyword evidence="4" id="KW-0028">Amino-acid biosynthesis</keyword>
<accession>A0A224AKE1</accession>
<dbReference type="OrthoDB" id="9805684at2"/>
<dbReference type="GO" id="GO:0009086">
    <property type="term" value="P:methionine biosynthetic process"/>
    <property type="evidence" value="ECO:0007669"/>
    <property type="project" value="UniProtKB-UniRule"/>
</dbReference>
<proteinExistence type="inferred from homology"/>
<dbReference type="EMBL" id="AP014608">
    <property type="protein sequence ID" value="BBA17268.1"/>
    <property type="molecule type" value="Genomic_DNA"/>
</dbReference>
<name>A0A224AKE1_9FLAO</name>
<evidence type="ECO:0000256" key="9">
    <source>
        <dbReference type="ARBA" id="ARBA00023154"/>
    </source>
</evidence>
<dbReference type="GO" id="GO:0019877">
    <property type="term" value="P:diaminopimelate biosynthetic process"/>
    <property type="evidence" value="ECO:0007669"/>
    <property type="project" value="UniProtKB-KW"/>
</dbReference>
<dbReference type="Gene3D" id="3.30.360.10">
    <property type="entry name" value="Dihydrodipicolinate Reductase, domain 2"/>
    <property type="match status" value="1"/>
</dbReference>
<keyword evidence="7" id="KW-0220">Diaminopimelate biosynthesis</keyword>
<dbReference type="InterPro" id="IPR000534">
    <property type="entry name" value="Semialdehyde_DH_NAD-bd"/>
</dbReference>
<dbReference type="NCBIfam" id="NF011456">
    <property type="entry name" value="PRK14874.1"/>
    <property type="match status" value="1"/>
</dbReference>
<keyword evidence="5" id="KW-0791">Threonine biosynthesis</keyword>
<reference evidence="15 16" key="1">
    <citation type="submission" date="2014-06" db="EMBL/GenBank/DDBJ databases">
        <title>Genome sequence of the intracellular symbiont Blattabacterium cuenoti, strain STAT from the wood feeding cockroach Salganea taiwanensis taiwanensis.</title>
        <authorList>
            <person name="Kinjo Y."/>
            <person name="Ohkuma M."/>
            <person name="Tokuda G."/>
        </authorList>
    </citation>
    <scope>NUCLEOTIDE SEQUENCE [LARGE SCALE GENOMIC DNA]</scope>
    <source>
        <strain evidence="15 16">STAT</strain>
    </source>
</reference>
<dbReference type="CDD" id="cd18131">
    <property type="entry name" value="ASADH_C_bac_euk_like"/>
    <property type="match status" value="1"/>
</dbReference>
<protein>
    <recommendedName>
        <fullName evidence="3 12">Aspartate-semialdehyde dehydrogenase</fullName>
        <ecNumber evidence="3 12">1.2.1.11</ecNumber>
    </recommendedName>
</protein>
<dbReference type="Gene3D" id="3.40.50.720">
    <property type="entry name" value="NAD(P)-binding Rossmann-like Domain"/>
    <property type="match status" value="1"/>
</dbReference>
<evidence type="ECO:0000259" key="14">
    <source>
        <dbReference type="SMART" id="SM00859"/>
    </source>
</evidence>
<dbReference type="SMART" id="SM00859">
    <property type="entry name" value="Semialdhyde_dh"/>
    <property type="match status" value="1"/>
</dbReference>
<dbReference type="InterPro" id="IPR036291">
    <property type="entry name" value="NAD(P)-bd_dom_sf"/>
</dbReference>
<evidence type="ECO:0000256" key="5">
    <source>
        <dbReference type="ARBA" id="ARBA00022697"/>
    </source>
</evidence>
<evidence type="ECO:0000256" key="7">
    <source>
        <dbReference type="ARBA" id="ARBA00022915"/>
    </source>
</evidence>
<keyword evidence="9" id="KW-0457">Lysine biosynthesis</keyword>
<dbReference type="AlphaFoldDB" id="A0A224AKE1"/>
<feature type="active site" description="Acyl-thioester intermediate" evidence="13">
    <location>
        <position position="126"/>
    </location>
</feature>
<dbReference type="RefSeq" id="WP_119305841.1">
    <property type="nucleotide sequence ID" value="NZ_AP014608.1"/>
</dbReference>
<dbReference type="GO" id="GO:0009088">
    <property type="term" value="P:threonine biosynthetic process"/>
    <property type="evidence" value="ECO:0007669"/>
    <property type="project" value="UniProtKB-UniRule"/>
</dbReference>
<evidence type="ECO:0000256" key="13">
    <source>
        <dbReference type="PIRSR" id="PIRSR000148-1"/>
    </source>
</evidence>
<dbReference type="PIRSF" id="PIRSF000148">
    <property type="entry name" value="ASA_dh"/>
    <property type="match status" value="1"/>
</dbReference>
<dbReference type="GO" id="GO:0051287">
    <property type="term" value="F:NAD binding"/>
    <property type="evidence" value="ECO:0007669"/>
    <property type="project" value="InterPro"/>
</dbReference>
<dbReference type="PANTHER" id="PTHR46278">
    <property type="entry name" value="DEHYDROGENASE, PUTATIVE-RELATED"/>
    <property type="match status" value="1"/>
</dbReference>
<keyword evidence="16" id="KW-1185">Reference proteome</keyword>
<dbReference type="Proteomes" id="UP000263619">
    <property type="component" value="Chromosome"/>
</dbReference>
<evidence type="ECO:0000313" key="16">
    <source>
        <dbReference type="Proteomes" id="UP000263619"/>
    </source>
</evidence>
<evidence type="ECO:0000313" key="15">
    <source>
        <dbReference type="EMBL" id="BBA17268.1"/>
    </source>
</evidence>
<dbReference type="InterPro" id="IPR005986">
    <property type="entry name" value="Asp_semialdehyde_DH_beta"/>
</dbReference>
<evidence type="ECO:0000256" key="1">
    <source>
        <dbReference type="ARBA" id="ARBA00010584"/>
    </source>
</evidence>